<organism evidence="1 2">
    <name type="scientific">Thermocrispum agreste</name>
    <dbReference type="NCBI Taxonomy" id="37925"/>
    <lineage>
        <taxon>Bacteria</taxon>
        <taxon>Bacillati</taxon>
        <taxon>Actinomycetota</taxon>
        <taxon>Actinomycetes</taxon>
        <taxon>Pseudonocardiales</taxon>
        <taxon>Pseudonocardiaceae</taxon>
        <taxon>Thermocrispum</taxon>
    </lineage>
</organism>
<evidence type="ECO:0008006" key="3">
    <source>
        <dbReference type="Google" id="ProtNLM"/>
    </source>
</evidence>
<protein>
    <recommendedName>
        <fullName evidence="3">WXG100 family type VII secretion target</fullName>
    </recommendedName>
</protein>
<comment type="caution">
    <text evidence="1">The sequence shown here is derived from an EMBL/GenBank/DDBJ whole genome shotgun (WGS) entry which is preliminary data.</text>
</comment>
<reference evidence="1 2" key="1">
    <citation type="journal article" date="2021" name="BMC Genomics">
        <title>Genome-resolved metagenome and metatranscriptome analyses of thermophilic composting reveal key bacterial players and their metabolic interactions.</title>
        <authorList>
            <person name="Braga L.P.P."/>
            <person name="Pereira R.V."/>
            <person name="Martins L.F."/>
            <person name="Moura L.M.S."/>
            <person name="Sanchez F.B."/>
            <person name="Patane J.S.L."/>
            <person name="da Silva A.M."/>
            <person name="Setubal J.C."/>
        </authorList>
    </citation>
    <scope>NUCLEOTIDE SEQUENCE [LARGE SCALE GENOMIC DNA]</scope>
    <source>
        <strain evidence="1">ZC4RG45</strain>
    </source>
</reference>
<sequence length="423" mass="46919">MSVEDTIKKIRQACTDMEKAYADLAKMAKPAMDQLQTAIGNLYQWKYTLYPRGSTKPVVEYRDTRYNWFERYVLLSMGGGWTEEHVPHPRAEEARQRVRELLGKANANDEVFEARVSSIAETPRKVADTLEVWLRVRDSLSKKVGAAIPSDPAYIPTTAEEGWESPLASSAYGAIVSSQNRAADGARQVISGLIDNSAKFLASIEQTLAAYANQTVELNKYYTNIISGAGGLLKKPDFSTITGLIDEGFKVVNGLAEKELREAKDFASMLNRSIEAMLAIEKLNGDIDALSERETDQGWPAPIAIKAAPPDGTPDRGELVMDARYFTDHAKFWDDISGDLKDLSSQAKTVPDIPTMFTKVPTFSADQSTALNKLADRITDDVLSQGSRATAELADKLRAARHDYLMRELQNEQEVRAIEQELD</sequence>
<evidence type="ECO:0000313" key="2">
    <source>
        <dbReference type="Proteomes" id="UP000249324"/>
    </source>
</evidence>
<dbReference type="EMBL" id="QGUI02000033">
    <property type="protein sequence ID" value="MFO7191513.1"/>
    <property type="molecule type" value="Genomic_DNA"/>
</dbReference>
<evidence type="ECO:0000313" key="1">
    <source>
        <dbReference type="EMBL" id="MFO7191513.1"/>
    </source>
</evidence>
<proteinExistence type="predicted"/>
<gene>
    <name evidence="1" type="ORF">DIU77_004650</name>
</gene>
<accession>A0ABD6FBT8</accession>
<dbReference type="Proteomes" id="UP000249324">
    <property type="component" value="Unassembled WGS sequence"/>
</dbReference>
<dbReference type="AlphaFoldDB" id="A0ABD6FBT8"/>
<name>A0ABD6FBT8_9PSEU</name>